<protein>
    <submittedName>
        <fullName evidence="6">NtdA3</fullName>
    </submittedName>
</protein>
<gene>
    <name evidence="6" type="primary">ntdA3</name>
</gene>
<name>K7WQR4_9NOCA</name>
<sequence length="109" mass="11768">MTMALTKICSSGDLAPGEMLRFEEGPEPILVCNVGGEFFATQDTCSHADWALSDGYLEDDVVECTLHWAKFCVRTGKAKALPACLPLRTFVVKLEGDDVLVDLEGGVTT</sequence>
<keyword evidence="2" id="KW-0479">Metal-binding</keyword>
<dbReference type="CDD" id="cd03528">
    <property type="entry name" value="Rieske_RO_ferredoxin"/>
    <property type="match status" value="1"/>
</dbReference>
<proteinExistence type="predicted"/>
<reference evidence="6" key="1">
    <citation type="submission" date="2012-09" db="EMBL/GenBank/DDBJ databases">
        <title>Biodegradation of 3-Nitrotoluene by Rhodococcus sp. strain ZWL3NT.</title>
        <authorList>
            <person name="Tian X.-J."/>
            <person name="Liu X.-Y."/>
            <person name="Liu H."/>
            <person name="Wang S.-J."/>
            <person name="Zhou N.-Y."/>
        </authorList>
    </citation>
    <scope>NUCLEOTIDE SEQUENCE</scope>
    <source>
        <strain evidence="6">ZWL3NT</strain>
    </source>
</reference>
<dbReference type="AlphaFoldDB" id="K7WQR4"/>
<dbReference type="GO" id="GO:0004497">
    <property type="term" value="F:monooxygenase activity"/>
    <property type="evidence" value="ECO:0007669"/>
    <property type="project" value="UniProtKB-ARBA"/>
</dbReference>
<dbReference type="InterPro" id="IPR036922">
    <property type="entry name" value="Rieske_2Fe-2S_sf"/>
</dbReference>
<evidence type="ECO:0000313" key="6">
    <source>
        <dbReference type="EMBL" id="AFW98860.1"/>
    </source>
</evidence>
<dbReference type="InterPro" id="IPR017941">
    <property type="entry name" value="Rieske_2Fe-2S"/>
</dbReference>
<dbReference type="SUPFAM" id="SSF50022">
    <property type="entry name" value="ISP domain"/>
    <property type="match status" value="1"/>
</dbReference>
<dbReference type="Gene3D" id="2.102.10.10">
    <property type="entry name" value="Rieske [2Fe-2S] iron-sulphur domain"/>
    <property type="match status" value="1"/>
</dbReference>
<keyword evidence="1" id="KW-0001">2Fe-2S</keyword>
<organism evidence="6">
    <name type="scientific">Rhodococcus sp. ZWL3NT</name>
    <dbReference type="NCBI Taxonomy" id="1236209"/>
    <lineage>
        <taxon>Bacteria</taxon>
        <taxon>Bacillati</taxon>
        <taxon>Actinomycetota</taxon>
        <taxon>Actinomycetes</taxon>
        <taxon>Mycobacteriales</taxon>
        <taxon>Nocardiaceae</taxon>
        <taxon>Rhodococcus</taxon>
    </lineage>
</organism>
<keyword evidence="3" id="KW-0408">Iron</keyword>
<dbReference type="PANTHER" id="PTHR21496:SF23">
    <property type="entry name" value="3-PHENYLPROPIONATE_CINNAMIC ACID DIOXYGENASE FERREDOXIN SUBUNIT"/>
    <property type="match status" value="1"/>
</dbReference>
<evidence type="ECO:0000259" key="5">
    <source>
        <dbReference type="PROSITE" id="PS51296"/>
    </source>
</evidence>
<evidence type="ECO:0000256" key="3">
    <source>
        <dbReference type="ARBA" id="ARBA00023004"/>
    </source>
</evidence>
<dbReference type="GO" id="GO:0051537">
    <property type="term" value="F:2 iron, 2 sulfur cluster binding"/>
    <property type="evidence" value="ECO:0007669"/>
    <property type="project" value="UniProtKB-KW"/>
</dbReference>
<evidence type="ECO:0000256" key="4">
    <source>
        <dbReference type="ARBA" id="ARBA00023014"/>
    </source>
</evidence>
<dbReference type="PANTHER" id="PTHR21496">
    <property type="entry name" value="FERREDOXIN-RELATED"/>
    <property type="match status" value="1"/>
</dbReference>
<dbReference type="GO" id="GO:0016705">
    <property type="term" value="F:oxidoreductase activity, acting on paired donors, with incorporation or reduction of molecular oxygen"/>
    <property type="evidence" value="ECO:0007669"/>
    <property type="project" value="UniProtKB-ARBA"/>
</dbReference>
<dbReference type="GO" id="GO:0046872">
    <property type="term" value="F:metal ion binding"/>
    <property type="evidence" value="ECO:0007669"/>
    <property type="project" value="UniProtKB-KW"/>
</dbReference>
<accession>K7WQR4</accession>
<dbReference type="PROSITE" id="PS51296">
    <property type="entry name" value="RIESKE"/>
    <property type="match status" value="1"/>
</dbReference>
<evidence type="ECO:0000256" key="2">
    <source>
        <dbReference type="ARBA" id="ARBA00022723"/>
    </source>
</evidence>
<feature type="domain" description="Rieske" evidence="5">
    <location>
        <begin position="6"/>
        <end position="101"/>
    </location>
</feature>
<keyword evidence="4" id="KW-0411">Iron-sulfur</keyword>
<dbReference type="Pfam" id="PF00355">
    <property type="entry name" value="Rieske"/>
    <property type="match status" value="1"/>
</dbReference>
<evidence type="ECO:0000256" key="1">
    <source>
        <dbReference type="ARBA" id="ARBA00022714"/>
    </source>
</evidence>
<dbReference type="EMBL" id="JX625147">
    <property type="protein sequence ID" value="AFW98860.1"/>
    <property type="molecule type" value="Genomic_DNA"/>
</dbReference>